<evidence type="ECO:0000256" key="1">
    <source>
        <dbReference type="SAM" id="MobiDB-lite"/>
    </source>
</evidence>
<comment type="caution">
    <text evidence="2">The sequence shown here is derived from an EMBL/GenBank/DDBJ whole genome shotgun (WGS) entry which is preliminary data.</text>
</comment>
<organism evidence="2 3">
    <name type="scientific">Nonomuraea mesophila</name>
    <dbReference type="NCBI Taxonomy" id="2530382"/>
    <lineage>
        <taxon>Bacteria</taxon>
        <taxon>Bacillati</taxon>
        <taxon>Actinomycetota</taxon>
        <taxon>Actinomycetes</taxon>
        <taxon>Streptosporangiales</taxon>
        <taxon>Streptosporangiaceae</taxon>
        <taxon>Nonomuraea</taxon>
    </lineage>
</organism>
<keyword evidence="3" id="KW-1185">Reference proteome</keyword>
<feature type="region of interest" description="Disordered" evidence="1">
    <location>
        <begin position="105"/>
        <end position="152"/>
    </location>
</feature>
<dbReference type="Proteomes" id="UP000295136">
    <property type="component" value="Unassembled WGS sequence"/>
</dbReference>
<accession>A0A4V2ZBS9</accession>
<reference evidence="2 3" key="1">
    <citation type="submission" date="2019-03" db="EMBL/GenBank/DDBJ databases">
        <title>Draft genome sequences of novel Actinobacteria.</title>
        <authorList>
            <person name="Sahin N."/>
            <person name="Ay H."/>
            <person name="Saygin H."/>
        </authorList>
    </citation>
    <scope>NUCLEOTIDE SEQUENCE [LARGE SCALE GENOMIC DNA]</scope>
    <source>
        <strain evidence="2 3">6K102</strain>
    </source>
</reference>
<evidence type="ECO:0000313" key="3">
    <source>
        <dbReference type="Proteomes" id="UP000295136"/>
    </source>
</evidence>
<feature type="compositionally biased region" description="Pro residues" evidence="1">
    <location>
        <begin position="111"/>
        <end position="124"/>
    </location>
</feature>
<evidence type="ECO:0000313" key="2">
    <source>
        <dbReference type="EMBL" id="TDE59101.1"/>
    </source>
</evidence>
<feature type="compositionally biased region" description="Basic and acidic residues" evidence="1">
    <location>
        <begin position="143"/>
        <end position="152"/>
    </location>
</feature>
<gene>
    <name evidence="2" type="ORF">E1295_04160</name>
</gene>
<dbReference type="EMBL" id="SMLD01000006">
    <property type="protein sequence ID" value="TDE59101.1"/>
    <property type="molecule type" value="Genomic_DNA"/>
</dbReference>
<dbReference type="AlphaFoldDB" id="A0A4V2ZBS9"/>
<feature type="non-terminal residue" evidence="2">
    <location>
        <position position="152"/>
    </location>
</feature>
<sequence length="152" mass="14804">MLDVQLGEVLAGGPEGADETLDLVSGFDDALTLGLARVGEDAAAALTALAGALAVSPIGDRVSEAADKVAAGSIGDEHLAALAGGRAALFGAVHDALLGRLDTALGRPRAPWDPTPGTPSPGRPPAGQSTAADPHDGQAGSGDPRDEQAGSG</sequence>
<proteinExistence type="predicted"/>
<protein>
    <submittedName>
        <fullName evidence="2">Uncharacterized protein</fullName>
    </submittedName>
</protein>
<name>A0A4V2ZBS9_9ACTN</name>